<accession>A0A9W5TWB0</accession>
<comment type="similarity">
    <text evidence="2 5 7">Belongs to the uricase family.</text>
</comment>
<evidence type="ECO:0000256" key="3">
    <source>
        <dbReference type="ARBA" id="ARBA00022631"/>
    </source>
</evidence>
<dbReference type="AlphaFoldDB" id="A0A9W5TWB0"/>
<evidence type="ECO:0000256" key="4">
    <source>
        <dbReference type="ARBA" id="ARBA00023002"/>
    </source>
</evidence>
<reference evidence="8" key="2">
    <citation type="submission" date="2020-09" db="EMBL/GenBank/DDBJ databases">
        <authorList>
            <person name="Sun Q."/>
            <person name="Zhou Y."/>
        </authorList>
    </citation>
    <scope>NUCLEOTIDE SEQUENCE</scope>
    <source>
        <strain evidence="8">CGMCC 1.15454</strain>
    </source>
</reference>
<dbReference type="GO" id="GO:0019628">
    <property type="term" value="P:urate catabolic process"/>
    <property type="evidence" value="ECO:0007669"/>
    <property type="project" value="TreeGrafter"/>
</dbReference>
<feature type="binding site" evidence="6">
    <location>
        <position position="70"/>
    </location>
    <ligand>
        <name>urate</name>
        <dbReference type="ChEBI" id="CHEBI:17775"/>
    </ligand>
</feature>
<keyword evidence="4 5" id="KW-0560">Oxidoreductase</keyword>
<protein>
    <recommendedName>
        <fullName evidence="5 7">Uricase</fullName>
        <ecNumber evidence="5 7">1.7.3.3</ecNumber>
    </recommendedName>
    <alternativeName>
        <fullName evidence="5">Urate oxidase</fullName>
    </alternativeName>
</protein>
<comment type="pathway">
    <text evidence="1 5">Purine metabolism; urate degradation; (S)-allantoin from urate: step 1/3.</text>
</comment>
<feature type="binding site" evidence="6">
    <location>
        <position position="196"/>
    </location>
    <ligand>
        <name>5-hydroxyisourate</name>
        <dbReference type="ChEBI" id="CHEBI:18072"/>
    </ligand>
</feature>
<keyword evidence="3 5" id="KW-0659">Purine metabolism</keyword>
<dbReference type="EC" id="1.7.3.3" evidence="5 7"/>
<evidence type="ECO:0000256" key="6">
    <source>
        <dbReference type="PIRSR" id="PIRSR000241-2"/>
    </source>
</evidence>
<dbReference type="Pfam" id="PF01014">
    <property type="entry name" value="Uricase"/>
    <property type="match status" value="2"/>
</dbReference>
<feature type="binding site" evidence="6">
    <location>
        <position position="271"/>
    </location>
    <ligand>
        <name>O2</name>
        <dbReference type="ChEBI" id="CHEBI:15379"/>
    </ligand>
</feature>
<dbReference type="Proteomes" id="UP000621492">
    <property type="component" value="Unassembled WGS sequence"/>
</dbReference>
<dbReference type="PIRSF" id="PIRSF000241">
    <property type="entry name" value="Urate_oxidase"/>
    <property type="match status" value="1"/>
</dbReference>
<feature type="binding site" evidence="6">
    <location>
        <position position="70"/>
    </location>
    <ligand>
        <name>5-hydroxyisourate</name>
        <dbReference type="ChEBI" id="CHEBI:18072"/>
    </ligand>
</feature>
<evidence type="ECO:0000256" key="7">
    <source>
        <dbReference type="RuleBase" id="RU004455"/>
    </source>
</evidence>
<gene>
    <name evidence="8" type="ORF">GCM10011409_13600</name>
</gene>
<evidence type="ECO:0000256" key="2">
    <source>
        <dbReference type="ARBA" id="ARBA00009760"/>
    </source>
</evidence>
<evidence type="ECO:0000313" key="9">
    <source>
        <dbReference type="Proteomes" id="UP000621492"/>
    </source>
</evidence>
<proteinExistence type="inferred from homology"/>
<feature type="binding site" evidence="6">
    <location>
        <position position="271"/>
    </location>
    <ligand>
        <name>urate</name>
        <dbReference type="ChEBI" id="CHEBI:17775"/>
    </ligand>
</feature>
<feature type="binding site" evidence="6">
    <location>
        <position position="179"/>
    </location>
    <ligand>
        <name>urate</name>
        <dbReference type="ChEBI" id="CHEBI:17775"/>
    </ligand>
</feature>
<dbReference type="Gene3D" id="3.10.270.10">
    <property type="entry name" value="Urate Oxidase"/>
    <property type="match status" value="1"/>
</dbReference>
<feature type="binding site" evidence="6">
    <location>
        <position position="196"/>
    </location>
    <ligand>
        <name>urate</name>
        <dbReference type="ChEBI" id="CHEBI:17775"/>
    </ligand>
</feature>
<evidence type="ECO:0000256" key="1">
    <source>
        <dbReference type="ARBA" id="ARBA00004831"/>
    </source>
</evidence>
<dbReference type="EMBL" id="BMJD01000007">
    <property type="protein sequence ID" value="GGB37439.1"/>
    <property type="molecule type" value="Genomic_DNA"/>
</dbReference>
<dbReference type="GO" id="GO:0006145">
    <property type="term" value="P:purine nucleobase catabolic process"/>
    <property type="evidence" value="ECO:0007669"/>
    <property type="project" value="TreeGrafter"/>
</dbReference>
<feature type="binding site" evidence="6">
    <location>
        <position position="245"/>
    </location>
    <ligand>
        <name>urate</name>
        <dbReference type="ChEBI" id="CHEBI:17775"/>
    </ligand>
</feature>
<comment type="catalytic activity">
    <reaction evidence="5 7">
        <text>urate + O2 + H2O = 5-hydroxyisourate + H2O2</text>
        <dbReference type="Rhea" id="RHEA:21368"/>
        <dbReference type="ChEBI" id="CHEBI:15377"/>
        <dbReference type="ChEBI" id="CHEBI:15379"/>
        <dbReference type="ChEBI" id="CHEBI:16240"/>
        <dbReference type="ChEBI" id="CHEBI:17775"/>
        <dbReference type="ChEBI" id="CHEBI:18072"/>
        <dbReference type="EC" id="1.7.3.3"/>
    </reaction>
</comment>
<feature type="binding site" evidence="6">
    <location>
        <position position="271"/>
    </location>
    <ligand>
        <name>5-hydroxyisourate</name>
        <dbReference type="ChEBI" id="CHEBI:18072"/>
    </ligand>
</feature>
<organism evidence="8 9">
    <name type="scientific">Lentibacillus populi</name>
    <dbReference type="NCBI Taxonomy" id="1827502"/>
    <lineage>
        <taxon>Bacteria</taxon>
        <taxon>Bacillati</taxon>
        <taxon>Bacillota</taxon>
        <taxon>Bacilli</taxon>
        <taxon>Bacillales</taxon>
        <taxon>Bacillaceae</taxon>
        <taxon>Lentibacillus</taxon>
    </lineage>
</organism>
<dbReference type="PANTHER" id="PTHR42874:SF1">
    <property type="entry name" value="URICASE"/>
    <property type="match status" value="1"/>
</dbReference>
<reference evidence="8" key="1">
    <citation type="journal article" date="2014" name="Int. J. Syst. Evol. Microbiol.">
        <title>Complete genome sequence of Corynebacterium casei LMG S-19264T (=DSM 44701T), isolated from a smear-ripened cheese.</title>
        <authorList>
            <consortium name="US DOE Joint Genome Institute (JGI-PGF)"/>
            <person name="Walter F."/>
            <person name="Albersmeier A."/>
            <person name="Kalinowski J."/>
            <person name="Ruckert C."/>
        </authorList>
    </citation>
    <scope>NUCLEOTIDE SEQUENCE</scope>
    <source>
        <strain evidence="8">CGMCC 1.15454</strain>
    </source>
</reference>
<dbReference type="InterPro" id="IPR002042">
    <property type="entry name" value="Uricase"/>
</dbReference>
<name>A0A9W5TWB0_9BACI</name>
<evidence type="ECO:0000256" key="5">
    <source>
        <dbReference type="PIRNR" id="PIRNR000241"/>
    </source>
</evidence>
<feature type="binding site" evidence="6">
    <location>
        <position position="69"/>
    </location>
    <ligand>
        <name>O2</name>
        <dbReference type="ChEBI" id="CHEBI:15379"/>
    </ligand>
</feature>
<feature type="binding site" evidence="6">
    <location>
        <position position="245"/>
    </location>
    <ligand>
        <name>5-hydroxyisourate</name>
        <dbReference type="ChEBI" id="CHEBI:18072"/>
    </ligand>
</feature>
<dbReference type="SUPFAM" id="SSF55620">
    <property type="entry name" value="Tetrahydrobiopterin biosynthesis enzymes-like"/>
    <property type="match status" value="2"/>
</dbReference>
<feature type="binding site" evidence="6">
    <location>
        <position position="69"/>
    </location>
    <ligand>
        <name>urate</name>
        <dbReference type="ChEBI" id="CHEBI:17775"/>
    </ligand>
</feature>
<dbReference type="PRINTS" id="PR00093">
    <property type="entry name" value="URICASE"/>
</dbReference>
<dbReference type="PANTHER" id="PTHR42874">
    <property type="entry name" value="URICASE"/>
    <property type="match status" value="1"/>
</dbReference>
<sequence length="322" mass="36735">MTNERTMYYGKKDVFVYRTYAKPLIAETIPESNFTKRENIIFGVDVQVALHGDFLHNYIDGDNSNLVATDSMKNFIQRQAGEFEYSTIDGFLTEVAKRFIAKYPQVDQVEISGQEVPYGPVKVAKGNAIEESGIVLRPSHTERARASVTVKRADNGTEIMNYTSGIQDIHLIKITGNSFYGFVHDEYTQLPEEKDRNLFIYVDIDWTYNDVNDGIDLKAANHVPAEQVRDIAATVFHELQNNSIQHLVYHIGIRILERFSQLKDVKFYTNNRTWLKVVENISNSEGKVYTEPPLPYGYQAFSVTREDLDKAQTDSKQSGVHA</sequence>
<comment type="caution">
    <text evidence="8">The sequence shown here is derived from an EMBL/GenBank/DDBJ whole genome shotgun (WGS) entry which is preliminary data.</text>
</comment>
<feature type="binding site" evidence="6">
    <location>
        <position position="179"/>
    </location>
    <ligand>
        <name>5-hydroxyisourate</name>
        <dbReference type="ChEBI" id="CHEBI:18072"/>
    </ligand>
</feature>
<dbReference type="RefSeq" id="WP_102414853.1">
    <property type="nucleotide sequence ID" value="NZ_BMJD01000007.1"/>
</dbReference>
<comment type="function">
    <text evidence="5 7">Catalyzes the oxidation of uric acid to 5-hydroxyisourate, which is further processed to form (S)-allantoin.</text>
</comment>
<evidence type="ECO:0000313" key="8">
    <source>
        <dbReference type="EMBL" id="GGB37439.1"/>
    </source>
</evidence>
<dbReference type="NCBIfam" id="TIGR03383">
    <property type="entry name" value="urate_oxi"/>
    <property type="match status" value="1"/>
</dbReference>
<dbReference type="GO" id="GO:0004846">
    <property type="term" value="F:urate oxidase activity"/>
    <property type="evidence" value="ECO:0007669"/>
    <property type="project" value="UniProtKB-EC"/>
</dbReference>
<keyword evidence="9" id="KW-1185">Reference proteome</keyword>
<feature type="binding site" evidence="6">
    <location>
        <position position="69"/>
    </location>
    <ligand>
        <name>5-hydroxyisourate</name>
        <dbReference type="ChEBI" id="CHEBI:18072"/>
    </ligand>
</feature>